<evidence type="ECO:0008006" key="4">
    <source>
        <dbReference type="Google" id="ProtNLM"/>
    </source>
</evidence>
<dbReference type="AlphaFoldDB" id="A0A1H6BR09"/>
<evidence type="ECO:0000313" key="3">
    <source>
        <dbReference type="Proteomes" id="UP000236728"/>
    </source>
</evidence>
<dbReference type="OrthoDB" id="3393054at2"/>
<proteinExistence type="predicted"/>
<organism evidence="2 3">
    <name type="scientific">Bryocella elongata</name>
    <dbReference type="NCBI Taxonomy" id="863522"/>
    <lineage>
        <taxon>Bacteria</taxon>
        <taxon>Pseudomonadati</taxon>
        <taxon>Acidobacteriota</taxon>
        <taxon>Terriglobia</taxon>
        <taxon>Terriglobales</taxon>
        <taxon>Acidobacteriaceae</taxon>
        <taxon>Bryocella</taxon>
    </lineage>
</organism>
<keyword evidence="3" id="KW-1185">Reference proteome</keyword>
<accession>A0A1H6BR09</accession>
<reference evidence="2 3" key="1">
    <citation type="submission" date="2016-10" db="EMBL/GenBank/DDBJ databases">
        <authorList>
            <person name="de Groot N.N."/>
        </authorList>
    </citation>
    <scope>NUCLEOTIDE SEQUENCE [LARGE SCALE GENOMIC DNA]</scope>
    <source>
        <strain evidence="2 3">DSM 22489</strain>
    </source>
</reference>
<name>A0A1H6BR09_9BACT</name>
<feature type="signal peptide" evidence="1">
    <location>
        <begin position="1"/>
        <end position="19"/>
    </location>
</feature>
<evidence type="ECO:0000256" key="1">
    <source>
        <dbReference type="SAM" id="SignalP"/>
    </source>
</evidence>
<dbReference type="RefSeq" id="WP_103934776.1">
    <property type="nucleotide sequence ID" value="NZ_FNVA01000007.1"/>
</dbReference>
<gene>
    <name evidence="2" type="ORF">SAMN05421819_3944</name>
</gene>
<dbReference type="EMBL" id="FNVA01000007">
    <property type="protein sequence ID" value="SEG63090.1"/>
    <property type="molecule type" value="Genomic_DNA"/>
</dbReference>
<feature type="chain" id="PRO_5009294009" description="Lipocalin-like domain-containing protein" evidence="1">
    <location>
        <begin position="20"/>
        <end position="141"/>
    </location>
</feature>
<protein>
    <recommendedName>
        <fullName evidence="4">Lipocalin-like domain-containing protein</fullName>
    </recommendedName>
</protein>
<evidence type="ECO:0000313" key="2">
    <source>
        <dbReference type="EMBL" id="SEG63090.1"/>
    </source>
</evidence>
<dbReference type="Proteomes" id="UP000236728">
    <property type="component" value="Unassembled WGS sequence"/>
</dbReference>
<sequence>MRHAILGALLLVAAVPAIGCRARTVTKKEMTGTWVGTDIHGHPLTPPATPTIELHSDGTFSARYIPPSGSDPEPSAGSGKWTLPVEDRQQRLLLAFSAGQQGVPAGGYGMSLFVDHHAGQILIIEYLGDPDDGQPVAFVKQ</sequence>
<keyword evidence="1" id="KW-0732">Signal</keyword>